<feature type="region of interest" description="Disordered" evidence="1">
    <location>
        <begin position="61"/>
        <end position="80"/>
    </location>
</feature>
<dbReference type="Proteomes" id="UP000326950">
    <property type="component" value="Unassembled WGS sequence"/>
</dbReference>
<sequence>MHFLFFLFSVVFQTNNQKRETPWWQCISFRSEGDSPPVSRVPSSGSSIHHSYSIALLSAQSPSSATSPDLAFSSPGIQWV</sequence>
<organism evidence="3 4">
    <name type="scientific">Aspergillus tamarii</name>
    <dbReference type="NCBI Taxonomy" id="41984"/>
    <lineage>
        <taxon>Eukaryota</taxon>
        <taxon>Fungi</taxon>
        <taxon>Dikarya</taxon>
        <taxon>Ascomycota</taxon>
        <taxon>Pezizomycotina</taxon>
        <taxon>Eurotiomycetes</taxon>
        <taxon>Eurotiomycetidae</taxon>
        <taxon>Eurotiales</taxon>
        <taxon>Aspergillaceae</taxon>
        <taxon>Aspergillus</taxon>
        <taxon>Aspergillus subgen. Circumdati</taxon>
    </lineage>
</organism>
<reference evidence="3 4" key="1">
    <citation type="submission" date="2019-04" db="EMBL/GenBank/DDBJ databases">
        <title>Friends and foes A comparative genomics study of 23 Aspergillus species from section Flavi.</title>
        <authorList>
            <consortium name="DOE Joint Genome Institute"/>
            <person name="Kjaerbolling I."/>
            <person name="Vesth T."/>
            <person name="Frisvad J.C."/>
            <person name="Nybo J.L."/>
            <person name="Theobald S."/>
            <person name="Kildgaard S."/>
            <person name="Isbrandt T."/>
            <person name="Kuo A."/>
            <person name="Sato A."/>
            <person name="Lyhne E.K."/>
            <person name="Kogle M.E."/>
            <person name="Wiebenga A."/>
            <person name="Kun R.S."/>
            <person name="Lubbers R.J."/>
            <person name="Makela M.R."/>
            <person name="Barry K."/>
            <person name="Chovatia M."/>
            <person name="Clum A."/>
            <person name="Daum C."/>
            <person name="Haridas S."/>
            <person name="He G."/>
            <person name="LaButti K."/>
            <person name="Lipzen A."/>
            <person name="Mondo S."/>
            <person name="Riley R."/>
            <person name="Salamov A."/>
            <person name="Simmons B.A."/>
            <person name="Magnuson J.K."/>
            <person name="Henrissat B."/>
            <person name="Mortensen U.H."/>
            <person name="Larsen T.O."/>
            <person name="Devries R.P."/>
            <person name="Grigoriev I.V."/>
            <person name="Machida M."/>
            <person name="Baker S.E."/>
            <person name="Andersen M.R."/>
        </authorList>
    </citation>
    <scope>NUCLEOTIDE SEQUENCE [LARGE SCALE GENOMIC DNA]</scope>
    <source>
        <strain evidence="3 4">CBS 117626</strain>
    </source>
</reference>
<dbReference type="EMBL" id="ML738596">
    <property type="protein sequence ID" value="KAE8166153.1"/>
    <property type="molecule type" value="Genomic_DNA"/>
</dbReference>
<feature type="chain" id="PRO_5024880196" description="Secreted protein" evidence="2">
    <location>
        <begin position="17"/>
        <end position="80"/>
    </location>
</feature>
<feature type="signal peptide" evidence="2">
    <location>
        <begin position="1"/>
        <end position="16"/>
    </location>
</feature>
<evidence type="ECO:0000313" key="3">
    <source>
        <dbReference type="EMBL" id="KAE8166153.1"/>
    </source>
</evidence>
<gene>
    <name evidence="3" type="ORF">BDV40DRAFT_256875</name>
</gene>
<name>A0A5N6V5T3_ASPTM</name>
<proteinExistence type="predicted"/>
<keyword evidence="4" id="KW-1185">Reference proteome</keyword>
<evidence type="ECO:0000313" key="4">
    <source>
        <dbReference type="Proteomes" id="UP000326950"/>
    </source>
</evidence>
<keyword evidence="2" id="KW-0732">Signal</keyword>
<evidence type="ECO:0000256" key="2">
    <source>
        <dbReference type="SAM" id="SignalP"/>
    </source>
</evidence>
<protein>
    <recommendedName>
        <fullName evidence="5">Secreted protein</fullName>
    </recommendedName>
</protein>
<dbReference type="AlphaFoldDB" id="A0A5N6V5T3"/>
<evidence type="ECO:0000256" key="1">
    <source>
        <dbReference type="SAM" id="MobiDB-lite"/>
    </source>
</evidence>
<evidence type="ECO:0008006" key="5">
    <source>
        <dbReference type="Google" id="ProtNLM"/>
    </source>
</evidence>
<accession>A0A5N6V5T3</accession>